<comment type="caution">
    <text evidence="3">The sequence shown here is derived from an EMBL/GenBank/DDBJ whole genome shotgun (WGS) entry which is preliminary data.</text>
</comment>
<proteinExistence type="predicted"/>
<dbReference type="FunFam" id="3.40.225.10:FF:000009">
    <property type="entry name" value="Class II aldolase/adducin N-terminal"/>
    <property type="match status" value="1"/>
</dbReference>
<gene>
    <name evidence="3" type="ORF">Clacol_002891</name>
</gene>
<keyword evidence="4" id="KW-1185">Reference proteome</keyword>
<evidence type="ECO:0000259" key="2">
    <source>
        <dbReference type="SMART" id="SM01007"/>
    </source>
</evidence>
<dbReference type="EMBL" id="BPWL01000003">
    <property type="protein sequence ID" value="GJJ08672.1"/>
    <property type="molecule type" value="Genomic_DNA"/>
</dbReference>
<dbReference type="InterPro" id="IPR001303">
    <property type="entry name" value="Aldolase_II/adducin_N"/>
</dbReference>
<dbReference type="NCBIfam" id="NF004855">
    <property type="entry name" value="PRK06208.1"/>
    <property type="match status" value="1"/>
</dbReference>
<dbReference type="AlphaFoldDB" id="A0AAV5A213"/>
<dbReference type="PANTHER" id="PTHR10672:SF40">
    <property type="entry name" value="CLASS II ALDOLASE_ADDUCIN DOMAIN PROTEIN (AFU_ORTHOLOGUE AFUA_3G09800)"/>
    <property type="match status" value="1"/>
</dbReference>
<organism evidence="3 4">
    <name type="scientific">Clathrus columnatus</name>
    <dbReference type="NCBI Taxonomy" id="1419009"/>
    <lineage>
        <taxon>Eukaryota</taxon>
        <taxon>Fungi</taxon>
        <taxon>Dikarya</taxon>
        <taxon>Basidiomycota</taxon>
        <taxon>Agaricomycotina</taxon>
        <taxon>Agaricomycetes</taxon>
        <taxon>Phallomycetidae</taxon>
        <taxon>Phallales</taxon>
        <taxon>Clathraceae</taxon>
        <taxon>Clathrus</taxon>
    </lineage>
</organism>
<sequence>MTPVAVQQSDIVSQGPIKNAPQSISDVAPISRVWRGDKAGKITLQGRPDFQGDKHAERQWIKEHMAAAFRYWGKLGYAEGLAGHITVRDPVLPGHYWMNPFCVHFSSMRASDLVLVDPEGYVTEGGAQLPINAAGFHIHTAIHKARPDIMAAAHCHSIHARTWSTMGRPIDILTQDACIFHNNLSVYKSFGGIVLAAEEGRRIAEALGPKNKAVLLQNHGSLTLGQTVDEAIHLFTALENACRVQLMAEAASVNGLSKRIIDEEDAAYTAAVLQDPDIATIPTTPDCLPIQNEAADIHPSPSDLHSCLPFLQSKIHLNELGSCTPADFKDICHENGVDNVANKETKPEDCTSGLLPLKEASCDIKLIGSIMDDGDTRYSQLENVGLITLNGRVFEPIAVDCSLKPISKEPSVDKSNISTPHLKASMAKQKCEESAPESVFPHAFDNTSTNTAKTCILSFSSAIDPSHSEMGHKTSYRVELKLEKQIGIGNAYGLEQTTNDMNDSAVTISSSRPPILTTALDPVLSVDPVTNCAEKASEFDNLDKCNLTECEAKAKRKRGCRGGVRSSKRIAARRQAAAKNELESLQCASVETSILEKSLTDSLLTDHNPFERDCVEAKSNLPVFDPSSYLRESDTSDPPITTEIQSIGAELKVDGSNTPGGKTLKPGYIRKRGCRGKRKSSKQQLQYPCDNLSPIQVEL</sequence>
<dbReference type="Gene3D" id="3.40.225.10">
    <property type="entry name" value="Class II aldolase/adducin N-terminal domain"/>
    <property type="match status" value="1"/>
</dbReference>
<protein>
    <recommendedName>
        <fullName evidence="2">Class II aldolase/adducin N-terminal domain-containing protein</fullName>
    </recommendedName>
</protein>
<evidence type="ECO:0000313" key="4">
    <source>
        <dbReference type="Proteomes" id="UP001050691"/>
    </source>
</evidence>
<dbReference type="InterPro" id="IPR036409">
    <property type="entry name" value="Aldolase_II/adducin_N_sf"/>
</dbReference>
<feature type="region of interest" description="Disordered" evidence="1">
    <location>
        <begin position="652"/>
        <end position="685"/>
    </location>
</feature>
<dbReference type="Proteomes" id="UP001050691">
    <property type="component" value="Unassembled WGS sequence"/>
</dbReference>
<dbReference type="Pfam" id="PF00596">
    <property type="entry name" value="Aldolase_II"/>
    <property type="match status" value="1"/>
</dbReference>
<dbReference type="InterPro" id="IPR051017">
    <property type="entry name" value="Aldolase-II_Adducin_sf"/>
</dbReference>
<evidence type="ECO:0000313" key="3">
    <source>
        <dbReference type="EMBL" id="GJJ08672.1"/>
    </source>
</evidence>
<reference evidence="3" key="1">
    <citation type="submission" date="2021-10" db="EMBL/GenBank/DDBJ databases">
        <title>De novo Genome Assembly of Clathrus columnatus (Basidiomycota, Fungi) Using Illumina and Nanopore Sequence Data.</title>
        <authorList>
            <person name="Ogiso-Tanaka E."/>
            <person name="Itagaki H."/>
            <person name="Hosoya T."/>
            <person name="Hosaka K."/>
        </authorList>
    </citation>
    <scope>NUCLEOTIDE SEQUENCE</scope>
    <source>
        <strain evidence="3">MO-923</strain>
    </source>
</reference>
<name>A0AAV5A213_9AGAM</name>
<dbReference type="SMART" id="SM01007">
    <property type="entry name" value="Aldolase_II"/>
    <property type="match status" value="1"/>
</dbReference>
<dbReference type="GO" id="GO:0051015">
    <property type="term" value="F:actin filament binding"/>
    <property type="evidence" value="ECO:0007669"/>
    <property type="project" value="TreeGrafter"/>
</dbReference>
<dbReference type="SUPFAM" id="SSF53639">
    <property type="entry name" value="AraD/HMP-PK domain-like"/>
    <property type="match status" value="1"/>
</dbReference>
<evidence type="ECO:0000256" key="1">
    <source>
        <dbReference type="SAM" id="MobiDB-lite"/>
    </source>
</evidence>
<accession>A0AAV5A213</accession>
<dbReference type="GO" id="GO:0005856">
    <property type="term" value="C:cytoskeleton"/>
    <property type="evidence" value="ECO:0007669"/>
    <property type="project" value="TreeGrafter"/>
</dbReference>
<feature type="domain" description="Class II aldolase/adducin N-terminal" evidence="2">
    <location>
        <begin position="63"/>
        <end position="246"/>
    </location>
</feature>
<dbReference type="PANTHER" id="PTHR10672">
    <property type="entry name" value="ADDUCIN"/>
    <property type="match status" value="1"/>
</dbReference>
<feature type="compositionally biased region" description="Basic residues" evidence="1">
    <location>
        <begin position="668"/>
        <end position="681"/>
    </location>
</feature>